<reference evidence="3 4" key="1">
    <citation type="submission" date="2024-03" db="EMBL/GenBank/DDBJ databases">
        <title>Aureococcus anophagefferens CCMP1851 and Kratosvirus quantuckense: Draft genome of a second virus-susceptible host strain in the model system.</title>
        <authorList>
            <person name="Chase E."/>
            <person name="Truchon A.R."/>
            <person name="Schepens W."/>
            <person name="Wilhelm S.W."/>
        </authorList>
    </citation>
    <scope>NUCLEOTIDE SEQUENCE [LARGE SCALE GENOMIC DNA]</scope>
    <source>
        <strain evidence="3 4">CCMP1851</strain>
    </source>
</reference>
<dbReference type="Proteomes" id="UP001363151">
    <property type="component" value="Unassembled WGS sequence"/>
</dbReference>
<feature type="signal peptide" evidence="2">
    <location>
        <begin position="1"/>
        <end position="17"/>
    </location>
</feature>
<evidence type="ECO:0000256" key="1">
    <source>
        <dbReference type="SAM" id="MobiDB-lite"/>
    </source>
</evidence>
<accession>A0ABR1FYS9</accession>
<name>A0ABR1FYS9_AURAN</name>
<sequence length="841" mass="91945">MRRRLALLAGLLQAASAATVASDILFVSAQPDEPEFIWQCEAYGANFRSLGVAPHRVAMVFAVARGRPASEGLASLQAMGYRVEPFEDARGAAYRTYTGTVRLYAMARFFDRYAAELATTRVFYHDADVAFLRLPEILAGDGSCLPRAAPRLALSDAGAYVGFGHVDRTARAMERSYPGAYDACWAAMCGAFQGWEDVETCRAEVEERDLTGTGIFSQGLLEGVDAAFFAEALERTVDLFNRLRAFEAERPHVEPMPFFDTQLSWKADMFAPLWLLWSEQPAATTATSPDLSFGWATDSRAEASNHAILHMAGVAEPARGVFHKGSFKNESPVDRLCADAAAFDDVDADSASALYVERALDVAVSLRPESAGCAKRAARDVLFVSVMPDIPFLRWQCAVYLRNLLDVGVRPKQVVMLFALKRGEEESKAVSQFRNAGARARTYVDARPKTAAFEYTGSIRLWLLAKFVADDAAELRAHRVFYHDADVIFPRGLPPLLANPPSHDTRPGVKPPGHVTTILADATAYTGAGHIQRSHDGYAAHGVDVWGLLCAAADWEREACVQTVRDRDGEGTGIFSQGLLYDLWDADFFHAAWEVGDAMYKKIRKEEKRLHLGSWGANSAVDVQLSFKADMLAPLWLLWKADAAGEARVDSSLSDEFAFAWATSPRSALDRSPILHMAGAWKRCGDTGTGAKASTCGFFKNEWVLRSPVNALCEDPKEFDYVTDDAASVEYVAVFTRLVDVGLPNGVDACDPALYAGEPRLLSRETRGDGAVVAKYVRLEALEPEVVCEAPNTCETTVTTLEHHSTDVMKDGTTTNTRHEDRSVARTPGDCADLCPHLASG</sequence>
<gene>
    <name evidence="3" type="ORF">SO694_0005925</name>
</gene>
<protein>
    <recommendedName>
        <fullName evidence="5">Nucleotide-diphospho-sugar transferase domain-containing protein</fullName>
    </recommendedName>
</protein>
<evidence type="ECO:0000256" key="2">
    <source>
        <dbReference type="SAM" id="SignalP"/>
    </source>
</evidence>
<proteinExistence type="predicted"/>
<keyword evidence="2" id="KW-0732">Signal</keyword>
<feature type="chain" id="PRO_5045553663" description="Nucleotide-diphospho-sugar transferase domain-containing protein" evidence="2">
    <location>
        <begin position="18"/>
        <end position="841"/>
    </location>
</feature>
<keyword evidence="4" id="KW-1185">Reference proteome</keyword>
<dbReference type="EMBL" id="JBBJCI010000202">
    <property type="protein sequence ID" value="KAK7241407.1"/>
    <property type="molecule type" value="Genomic_DNA"/>
</dbReference>
<organism evidence="3 4">
    <name type="scientific">Aureococcus anophagefferens</name>
    <name type="common">Harmful bloom alga</name>
    <dbReference type="NCBI Taxonomy" id="44056"/>
    <lineage>
        <taxon>Eukaryota</taxon>
        <taxon>Sar</taxon>
        <taxon>Stramenopiles</taxon>
        <taxon>Ochrophyta</taxon>
        <taxon>Pelagophyceae</taxon>
        <taxon>Pelagomonadales</taxon>
        <taxon>Pelagomonadaceae</taxon>
        <taxon>Aureococcus</taxon>
    </lineage>
</organism>
<feature type="region of interest" description="Disordered" evidence="1">
    <location>
        <begin position="808"/>
        <end position="827"/>
    </location>
</feature>
<evidence type="ECO:0000313" key="3">
    <source>
        <dbReference type="EMBL" id="KAK7241407.1"/>
    </source>
</evidence>
<comment type="caution">
    <text evidence="3">The sequence shown here is derived from an EMBL/GenBank/DDBJ whole genome shotgun (WGS) entry which is preliminary data.</text>
</comment>
<evidence type="ECO:0000313" key="4">
    <source>
        <dbReference type="Proteomes" id="UP001363151"/>
    </source>
</evidence>
<evidence type="ECO:0008006" key="5">
    <source>
        <dbReference type="Google" id="ProtNLM"/>
    </source>
</evidence>